<reference evidence="1 2" key="1">
    <citation type="submission" date="2013-12" db="EMBL/GenBank/DDBJ databases">
        <title>The Genome Sequence of Candida albicans P78048.</title>
        <authorList>
            <consortium name="The Broad Institute Genome Sequencing Platform"/>
            <consortium name="The Broad Institute Genome Sequencing Center for Infectious Disease"/>
            <person name="Cuomo C."/>
            <person name="Bennett R."/>
            <person name="Hirakawa M."/>
            <person name="Noverr M."/>
            <person name="Mitchell A."/>
            <person name="Young S.K."/>
            <person name="Zeng Q."/>
            <person name="Gargeya S."/>
            <person name="Fitzgerald M."/>
            <person name="Abouelleil A."/>
            <person name="Alvarado L."/>
            <person name="Berlin A.M."/>
            <person name="Chapman S.B."/>
            <person name="Dewar J."/>
            <person name="Goldberg J."/>
            <person name="Griggs A."/>
            <person name="Gujja S."/>
            <person name="Hansen M."/>
            <person name="Howarth C."/>
            <person name="Imamovic A."/>
            <person name="Larimer J."/>
            <person name="McCowan C."/>
            <person name="Murphy C."/>
            <person name="Pearson M."/>
            <person name="Priest M."/>
            <person name="Roberts A."/>
            <person name="Saif S."/>
            <person name="Shea T."/>
            <person name="Sykes S."/>
            <person name="Wortman J."/>
            <person name="Nusbaum C."/>
            <person name="Birren B."/>
        </authorList>
    </citation>
    <scope>NUCLEOTIDE SEQUENCE [LARGE SCALE GENOMIC DNA]</scope>
    <source>
        <strain evidence="1 2">P78048</strain>
    </source>
</reference>
<evidence type="ECO:0000313" key="2">
    <source>
        <dbReference type="Proteomes" id="UP000030161"/>
    </source>
</evidence>
<evidence type="ECO:0000313" key="1">
    <source>
        <dbReference type="EMBL" id="KGR09081.1"/>
    </source>
</evidence>
<sequence length="52" mass="6041">MKNTTESRKSLKPMVLIMPIKRQRPKQVSLAKPCLRKHQESQVYPPAQVKLV</sequence>
<name>A0AB34PTB5_CANAX</name>
<dbReference type="Proteomes" id="UP000030161">
    <property type="component" value="Unassembled WGS sequence"/>
</dbReference>
<protein>
    <submittedName>
        <fullName evidence="1">Uncharacterized protein</fullName>
    </submittedName>
</protein>
<gene>
    <name evidence="1" type="ORF">MG3_03837</name>
</gene>
<organism evidence="1 2">
    <name type="scientific">Candida albicans P78048</name>
    <dbReference type="NCBI Taxonomy" id="1094989"/>
    <lineage>
        <taxon>Eukaryota</taxon>
        <taxon>Fungi</taxon>
        <taxon>Dikarya</taxon>
        <taxon>Ascomycota</taxon>
        <taxon>Saccharomycotina</taxon>
        <taxon>Pichiomycetes</taxon>
        <taxon>Debaryomycetaceae</taxon>
        <taxon>Candida/Lodderomyces clade</taxon>
        <taxon>Candida</taxon>
    </lineage>
</organism>
<comment type="caution">
    <text evidence="1">The sequence shown here is derived from an EMBL/GenBank/DDBJ whole genome shotgun (WGS) entry which is preliminary data.</text>
</comment>
<proteinExistence type="predicted"/>
<dbReference type="AlphaFoldDB" id="A0AB34PTB5"/>
<dbReference type="EMBL" id="AJIX01000027">
    <property type="protein sequence ID" value="KGR09081.1"/>
    <property type="molecule type" value="Genomic_DNA"/>
</dbReference>
<accession>A0AB34PTB5</accession>